<keyword evidence="2" id="KW-0732">Signal</keyword>
<evidence type="ECO:0000256" key="2">
    <source>
        <dbReference type="SAM" id="SignalP"/>
    </source>
</evidence>
<evidence type="ECO:0000259" key="3">
    <source>
        <dbReference type="PROSITE" id="PS51208"/>
    </source>
</evidence>
<dbReference type="Pfam" id="PF25784">
    <property type="entry name" value="BigA_N"/>
    <property type="match status" value="1"/>
</dbReference>
<dbReference type="InterPro" id="IPR058034">
    <property type="entry name" value="BigA_beta"/>
</dbReference>
<dbReference type="InterPro" id="IPR058035">
    <property type="entry name" value="BigA/YdbA-like_N"/>
</dbReference>
<feature type="compositionally biased region" description="Low complexity" evidence="1">
    <location>
        <begin position="503"/>
        <end position="515"/>
    </location>
</feature>
<feature type="domain" description="Autotransporter" evidence="3">
    <location>
        <begin position="2110"/>
        <end position="2412"/>
    </location>
</feature>
<feature type="region of interest" description="Disordered" evidence="1">
    <location>
        <begin position="307"/>
        <end position="326"/>
    </location>
</feature>
<proteinExistence type="predicted"/>
<feature type="region of interest" description="Disordered" evidence="1">
    <location>
        <begin position="897"/>
        <end position="923"/>
    </location>
</feature>
<feature type="region of interest" description="Disordered" evidence="1">
    <location>
        <begin position="334"/>
        <end position="354"/>
    </location>
</feature>
<feature type="compositionally biased region" description="Polar residues" evidence="1">
    <location>
        <begin position="909"/>
        <end position="918"/>
    </location>
</feature>
<feature type="region of interest" description="Disordered" evidence="1">
    <location>
        <begin position="30"/>
        <end position="50"/>
    </location>
</feature>
<protein>
    <submittedName>
        <fullName evidence="4">Putative autotransporter heamagglutinin,Uncharacterized protein with a C-terminal OMP (Outer membrane protein) domain</fullName>
    </submittedName>
</protein>
<feature type="region of interest" description="Disordered" evidence="1">
    <location>
        <begin position="405"/>
        <end position="452"/>
    </location>
</feature>
<dbReference type="RefSeq" id="WP_205755826.1">
    <property type="nucleotide sequence ID" value="NZ_CP025859.1"/>
</dbReference>
<dbReference type="PROSITE" id="PS51208">
    <property type="entry name" value="AUTOTRANSPORTER"/>
    <property type="match status" value="1"/>
</dbReference>
<feature type="compositionally biased region" description="Polar residues" evidence="1">
    <location>
        <begin position="339"/>
        <end position="348"/>
    </location>
</feature>
<feature type="compositionally biased region" description="Low complexity" evidence="1">
    <location>
        <begin position="601"/>
        <end position="613"/>
    </location>
</feature>
<feature type="region of interest" description="Disordered" evidence="1">
    <location>
        <begin position="701"/>
        <end position="743"/>
    </location>
</feature>
<reference evidence="4" key="1">
    <citation type="submission" date="2020-09" db="EMBL/GenBank/DDBJ databases">
        <authorList>
            <person name="Page A."/>
            <person name="Bastkowski S."/>
        </authorList>
    </citation>
    <scope>NUCLEOTIDE SEQUENCE</scope>
    <source>
        <strain evidence="4">L6_E562_ETEC</strain>
    </source>
</reference>
<feature type="compositionally biased region" description="Low complexity" evidence="1">
    <location>
        <begin position="405"/>
        <end position="417"/>
    </location>
</feature>
<feature type="chain" id="PRO_5029538970" evidence="2">
    <location>
        <begin position="22"/>
        <end position="2412"/>
    </location>
</feature>
<dbReference type="InterPro" id="IPR036709">
    <property type="entry name" value="Autotransporte_beta_dom_sf"/>
</dbReference>
<accession>A0A7I8ZL78</accession>
<feature type="signal peptide" evidence="2">
    <location>
        <begin position="1"/>
        <end position="21"/>
    </location>
</feature>
<dbReference type="Pfam" id="PF25783">
    <property type="entry name" value="BigA_beta"/>
    <property type="match status" value="1"/>
</dbReference>
<feature type="region of interest" description="Disordered" evidence="1">
    <location>
        <begin position="601"/>
        <end position="633"/>
    </location>
</feature>
<feature type="region of interest" description="Disordered" evidence="1">
    <location>
        <begin position="799"/>
        <end position="841"/>
    </location>
</feature>
<evidence type="ECO:0000256" key="1">
    <source>
        <dbReference type="SAM" id="MobiDB-lite"/>
    </source>
</evidence>
<dbReference type="SUPFAM" id="SSF103515">
    <property type="entry name" value="Autotransporter"/>
    <property type="match status" value="1"/>
</dbReference>
<evidence type="ECO:0000313" key="4">
    <source>
        <dbReference type="EMBL" id="CAD6008243.1"/>
    </source>
</evidence>
<feature type="compositionally biased region" description="Low complexity" evidence="1">
    <location>
        <begin position="307"/>
        <end position="319"/>
    </location>
</feature>
<name>A0A7I8ZL78_ECOLX</name>
<feature type="compositionally biased region" description="Polar residues" evidence="1">
    <location>
        <begin position="437"/>
        <end position="446"/>
    </location>
</feature>
<feature type="compositionally biased region" description="Polar residues" evidence="1">
    <location>
        <begin position="535"/>
        <end position="544"/>
    </location>
</feature>
<dbReference type="EMBL" id="LR883000">
    <property type="protein sequence ID" value="CAD6008243.1"/>
    <property type="molecule type" value="Genomic_DNA"/>
</dbReference>
<gene>
    <name evidence="4" type="ORF">ETECE562_02621</name>
</gene>
<feature type="compositionally biased region" description="Low complexity" evidence="1">
    <location>
        <begin position="897"/>
        <end position="908"/>
    </location>
</feature>
<sequence>MQRKTLLSACIALALSGQGWAADITEVETTTGEKKNTNVTCPADPGKLSPEELKRLPSECSPLVEQNLMPWLSTGAAALITALAVVELNDDDDHHHRNNSPLPPTPPDDESDDTPVPPTPGGDEIIPDDPDDTPTPPKPVSFNNDVILDKTEKTLTIRDSVFTYTENADGTISLQDSNGRKATINLWQIDEANNTVALEGVSADGATKWQYNHNGELVITGDNATVNNNGKTTVDGKDSTGTEINGNNGKVIQDGDLDVSGGGHGIDITGDSATVDNKGTMTVTDPESMGIQIDGDKAIVNNEGESTITNGGTGTQINGDDATANNNGKTIVDGKDSTGTEINGNNGKVIQDGDLDVSGGGHGIDITGDSATVDNKGTMTVTDPESIGIQIDGDKAVVNNEGESTITNGGTGTQINGDDATANNSGKTTVDGKDSTGTEINGNNGKVIQDGDLDVSGGGHGIDITGDSATVDNKGTMTVTDPESIGIQIDGDKAVVNNEGESTITNGGTGTQINGDDATANNSGKTTVDGKDSTGTEINGNNGKVIQDGDLDVSGGGHGIDITGDSATVDNKGTMTVTDPESIGIQIDGDKAVVNNEGESTITNGGTGTQINGDDATANNTGKTTVDGKDSTGTEINGNNGNVIQDGDLDVSGGGHGIDITGDSATVDNKGTMTVTDPESMGIQIDGDKAIVNNEGESAITNGGTGTQINGDDATANNNGKTTVDGKDSTGTEIAGNNGKVIQDGDLDVSGGGHGIDITGDSATVDNKGTMTVTDPESIGIQVDGDQAVVNNEGESAITNGGTGTQINGDDATANNNGKTTVDGKDSTGTEIAGNNGKVIQDGDLDVSGGGHGIDITGDSATVDNKGTMTVTDPESIGIQIDGDQAIVNNEGESTITNGGTGTQINGNDATANNSGKTTVDGKDSTGTKIAGNIGIVNLDGSLTVTGGAHGVENIGDNGTVNNKGDIVVSDTGSIGVLINGEGATVSNTGDVNVSNEATGFSITTNSGKVSLAGSMQVGDFSTGVDLNGNNNSVTLAAKDLKVVGQKATGINVSGDANTVNITGNVLVDKDKTADNAAEYFFDPSVGINVYGSDNNVMLDGKLTVVSDSEVTSRQSNLFDGSAEKTSGLVVIGDGNTVNMNGGLELIGEKNALADGSQVASLRTGYSYTSVIVVSGESSVYLNGDTTISGEFPLGFAGVIRVQDKALLEIGSGATLTMQDIDSFEHHGTRTPELTYADSGAKIVNKGTVEIQNLGFAFVTGENTTGINSGTISLLQNGKDPAPSPIVLLATNGGSATNSGTITGKVTEQHSVFNKYSTGTSNSFIFNNDVSSITGLVAQSNSTIINTDSGIIDLYGRGSVGMLAIADSTAENQGKITLDSMWVDANDTTAMRDIASNSAIDFGTGVGVGTDSYSGAGKNATAINQLGGVITIYNAGAGMAAYGASNTVINQGTINLEKNGNYDDSLAANTLVGMAVYEHGTAINDQTGVININVGTGQAFYNDGTGTIVNYGTICTFGVCQSGNEYNNTDDFTSLIYTGGDTITRSGETVTLNKSAAVTDKLAGNVVNSGTLSGDQITVSSGLLENTSGGIINNLVKLDKGAVIKNAGVMTNNVDVSGGILNNAGEMTAQITMNAGADSSLVNNTGTINKIVQNAGVFNNSGSVTGRMMSAGGVFNNQTDGAIMRGAALTGTAVANNEGTWNLGSSSEGNNTGMLEVNNNSAFNNRGEFILDNDKNAVHINQSGTLYNTGHMNISNSSHNGAVNMWGGNGRFINDGTIDVSAKSLVVSANNAGDQNAFFWNQDNGVINFDHDSASAVKVTHSNFIAQNDGIMNISGTGAVAMEGDKNAQLVNNGTINLGTAGTTDTGMIGMQLDANATADAVIENNGTINIFANDSFAFSVLGTVGHVVNNGTVVIADGVTGSGLIKQGDSINVEGMNGNNGNSSEVHYGDYTLPDVPKPNTVSVTSGSDEAGGSMNNLNGYVVGTNVNGSAGKLKVNNASMNGVEINTGFTAGTADTTVSFDNVVEGSNLTDADAITSTSVVWTAKGSTDASGNVDVTMSKNAYTDVATDASVNDIAKALDAGYTNNELFTSLNVGTTAELNSALKQVSGSQATTVFREARVLSNRFSMLADAAPKVGNGLAFNVVAKGDPRAELGNNTEYDMLALRKTIDLSESQTMSLEYGIARLDGDGAQKAGDNGVTGGYSQFFGLKHQMSFDNGMNWNNALRYDVHNLDSSRSIAFGNTNKTADTDVKQQYLEFRSEGAKTFEPSEGLKVTPYAGVKLRHTLEGGYQERNAGDFNLNMNSGSETAVDSIVGLKLDYAGKDGWSASATLEGGPNLSYAKSQRTASLAGAGSQHFNVDDGQKGGGINSLTSVGVKYSSKESSLNLDAYNWKEDGISDKGVMLNFKKTF</sequence>
<feature type="region of interest" description="Disordered" evidence="1">
    <location>
        <begin position="91"/>
        <end position="144"/>
    </location>
</feature>
<feature type="region of interest" description="Disordered" evidence="1">
    <location>
        <begin position="503"/>
        <end position="550"/>
    </location>
</feature>
<dbReference type="InterPro" id="IPR005546">
    <property type="entry name" value="Autotransporte_beta"/>
</dbReference>
<organism evidence="4">
    <name type="scientific">Escherichia coli</name>
    <dbReference type="NCBI Taxonomy" id="562"/>
    <lineage>
        <taxon>Bacteria</taxon>
        <taxon>Pseudomonadati</taxon>
        <taxon>Pseudomonadota</taxon>
        <taxon>Gammaproteobacteria</taxon>
        <taxon>Enterobacterales</taxon>
        <taxon>Enterobacteriaceae</taxon>
        <taxon>Escherichia</taxon>
    </lineage>
</organism>